<sequence>MVFVVEEYRFVSHRILLGAKFVRPRGGIEFNRIATPSSCSSTRNVEHKQEGHPKGARSLSWYSAQRTPKEYLQLLRGRHQWQASHVPCAQTRLTLCMREFILSEGCISTSRGDWHLLKVIENDFVRLAFAMPLLEGATYLIFEKMVRKKPLTLPWLFERLMKVTSTGSGLEVVDIICFFQAVCA</sequence>
<organism evidence="1 2">
    <name type="scientific">Ascaris lumbricoides</name>
    <name type="common">Giant roundworm</name>
    <dbReference type="NCBI Taxonomy" id="6252"/>
    <lineage>
        <taxon>Eukaryota</taxon>
        <taxon>Metazoa</taxon>
        <taxon>Ecdysozoa</taxon>
        <taxon>Nematoda</taxon>
        <taxon>Chromadorea</taxon>
        <taxon>Rhabditida</taxon>
        <taxon>Spirurina</taxon>
        <taxon>Ascaridomorpha</taxon>
        <taxon>Ascaridoidea</taxon>
        <taxon>Ascarididae</taxon>
        <taxon>Ascaris</taxon>
    </lineage>
</organism>
<proteinExistence type="predicted"/>
<evidence type="ECO:0000313" key="1">
    <source>
        <dbReference type="Proteomes" id="UP000036681"/>
    </source>
</evidence>
<accession>A0A0M3I0T9</accession>
<name>A0A0M3I0T9_ASCLU</name>
<evidence type="ECO:0000313" key="2">
    <source>
        <dbReference type="WBParaSite" id="ALUE_0000979501-mRNA-1"/>
    </source>
</evidence>
<keyword evidence="1" id="KW-1185">Reference proteome</keyword>
<dbReference type="WBParaSite" id="ALUE_0000979501-mRNA-1">
    <property type="protein sequence ID" value="ALUE_0000979501-mRNA-1"/>
    <property type="gene ID" value="ALUE_0000979501"/>
</dbReference>
<dbReference type="Proteomes" id="UP000036681">
    <property type="component" value="Unplaced"/>
</dbReference>
<protein>
    <submittedName>
        <fullName evidence="2">Uncharacterized protein</fullName>
    </submittedName>
</protein>
<reference evidence="2" key="1">
    <citation type="submission" date="2017-02" db="UniProtKB">
        <authorList>
            <consortium name="WormBaseParasite"/>
        </authorList>
    </citation>
    <scope>IDENTIFICATION</scope>
</reference>
<dbReference type="AlphaFoldDB" id="A0A0M3I0T9"/>